<accession>A0ABY4J8R6</accession>
<dbReference type="RefSeq" id="WP_247975466.1">
    <property type="nucleotide sequence ID" value="NZ_CP095848.1"/>
</dbReference>
<evidence type="ECO:0000313" key="3">
    <source>
        <dbReference type="Proteomes" id="UP000829647"/>
    </source>
</evidence>
<dbReference type="EMBL" id="CP095848">
    <property type="protein sequence ID" value="UPL49210.1"/>
    <property type="molecule type" value="Genomic_DNA"/>
</dbReference>
<gene>
    <name evidence="2" type="ORF">MWH26_18785</name>
</gene>
<evidence type="ECO:0008006" key="4">
    <source>
        <dbReference type="Google" id="ProtNLM"/>
    </source>
</evidence>
<feature type="chain" id="PRO_5045582568" description="CBM-cenC domain-containing protein" evidence="1">
    <location>
        <begin position="26"/>
        <end position="187"/>
    </location>
</feature>
<protein>
    <recommendedName>
        <fullName evidence="4">CBM-cenC domain-containing protein</fullName>
    </recommendedName>
</protein>
<name>A0ABY4J8R6_9BACT</name>
<evidence type="ECO:0000256" key="1">
    <source>
        <dbReference type="SAM" id="SignalP"/>
    </source>
</evidence>
<proteinExistence type="predicted"/>
<sequence>MLKHAFTAALLPALLLTGCSSNPEAEVTAGAQPLAATSFENLDGWLADLPARTTLTRDKAHTGNYSTMVGPGQDFSLGYMNALSRLSPEWPGQLTIGGWVLLPSEQAAAKLVTEVKGPTDKEPSLLWVGVDLAKAAKGFNKWQYVEQTITLPATAKPDSRLLVYLWRADSKEPVYLDDLKITLAGQK</sequence>
<dbReference type="PROSITE" id="PS51257">
    <property type="entry name" value="PROKAR_LIPOPROTEIN"/>
    <property type="match status" value="1"/>
</dbReference>
<organism evidence="2 3">
    <name type="scientific">Hymenobacter sublimis</name>
    <dbReference type="NCBI Taxonomy" id="2933777"/>
    <lineage>
        <taxon>Bacteria</taxon>
        <taxon>Pseudomonadati</taxon>
        <taxon>Bacteroidota</taxon>
        <taxon>Cytophagia</taxon>
        <taxon>Cytophagales</taxon>
        <taxon>Hymenobacteraceae</taxon>
        <taxon>Hymenobacter</taxon>
    </lineage>
</organism>
<evidence type="ECO:0000313" key="2">
    <source>
        <dbReference type="EMBL" id="UPL49210.1"/>
    </source>
</evidence>
<keyword evidence="1" id="KW-0732">Signal</keyword>
<keyword evidence="3" id="KW-1185">Reference proteome</keyword>
<feature type="signal peptide" evidence="1">
    <location>
        <begin position="1"/>
        <end position="25"/>
    </location>
</feature>
<reference evidence="2 3" key="1">
    <citation type="submission" date="2022-04" db="EMBL/GenBank/DDBJ databases">
        <title>Hymenobacter sp. isolated from the air.</title>
        <authorList>
            <person name="Won M."/>
            <person name="Lee C.-M."/>
            <person name="Woen H.-Y."/>
            <person name="Kwon S.-W."/>
        </authorList>
    </citation>
    <scope>NUCLEOTIDE SEQUENCE [LARGE SCALE GENOMIC DNA]</scope>
    <source>
        <strain evidence="3">5516 S-25</strain>
    </source>
</reference>
<dbReference type="SUPFAM" id="SSF49785">
    <property type="entry name" value="Galactose-binding domain-like"/>
    <property type="match status" value="1"/>
</dbReference>
<dbReference type="InterPro" id="IPR008979">
    <property type="entry name" value="Galactose-bd-like_sf"/>
</dbReference>
<dbReference type="Proteomes" id="UP000829647">
    <property type="component" value="Chromosome"/>
</dbReference>
<dbReference type="Gene3D" id="2.60.120.260">
    <property type="entry name" value="Galactose-binding domain-like"/>
    <property type="match status" value="1"/>
</dbReference>